<dbReference type="Pfam" id="PF01852">
    <property type="entry name" value="START"/>
    <property type="match status" value="1"/>
</dbReference>
<keyword evidence="1" id="KW-0812">Transmembrane</keyword>
<dbReference type="Gene3D" id="3.30.530.20">
    <property type="match status" value="1"/>
</dbReference>
<keyword evidence="1" id="KW-0472">Membrane</keyword>
<dbReference type="PANTHER" id="PTHR19308:SF52">
    <property type="entry name" value="POLYKETIDE CYCLASE_DEHYDRASE AND LIPID TRANSPORT SUPERFAMILY PROTEIN"/>
    <property type="match status" value="1"/>
</dbReference>
<feature type="domain" description="START" evidence="2">
    <location>
        <begin position="120"/>
        <end position="311"/>
    </location>
</feature>
<comment type="caution">
    <text evidence="3">The sequence shown here is derived from an EMBL/GenBank/DDBJ whole genome shotgun (WGS) entry which is preliminary data.</text>
</comment>
<dbReference type="CDD" id="cd08870">
    <property type="entry name" value="START_STARD2_7-like"/>
    <property type="match status" value="1"/>
</dbReference>
<protein>
    <recommendedName>
        <fullName evidence="2">START domain-containing protein</fullName>
    </recommendedName>
</protein>
<dbReference type="PANTHER" id="PTHR19308">
    <property type="entry name" value="PHOSPHATIDYLCHOLINE TRANSFER PROTEIN"/>
    <property type="match status" value="1"/>
</dbReference>
<dbReference type="EMBL" id="JBBPBN010000543">
    <property type="protein sequence ID" value="KAK8484745.1"/>
    <property type="molecule type" value="Genomic_DNA"/>
</dbReference>
<evidence type="ECO:0000256" key="1">
    <source>
        <dbReference type="SAM" id="Phobius"/>
    </source>
</evidence>
<evidence type="ECO:0000313" key="4">
    <source>
        <dbReference type="Proteomes" id="UP001396334"/>
    </source>
</evidence>
<name>A0ABR1ZVT6_9ROSI</name>
<feature type="transmembrane region" description="Helical" evidence="1">
    <location>
        <begin position="6"/>
        <end position="21"/>
    </location>
</feature>
<sequence length="404" mass="46205">MYLVPFWIAFLVGVLVGWIWKPKWAGQVARKLSCALTKSLELSLPWPPCFNSLNMQSQACESWAIDNGDQGKPLPVSPSEHDNCSIRCPTSLVNEGRSSVVTGEDLKHLWQLVEMRDGGPTWMHMMDRSTPNMSYHAWRRHPNTGPPQYQTKTVFENATPEMVRDFFWDDEFRPKWDDMLAYSATIEECSTTGTMVVQWIRKFPFFCSDREYIIGRRIWEVDGSYYCVTKGVSCPSIPRRSKPRRVDLYYSSWYIRAVESRRGNGQMTACEVLLFHYEDMGIPWEIAKLGVRQGMWATVKKIEPGLRAYQKERESLASLSQSAYMAQINTKIRAEYLMSLASNEDLSKSDVGDTSENPLTQNISRVLIYGGLIVLACSLDHRVLSKVFIFGMGRRLANRGNGLS</sequence>
<evidence type="ECO:0000259" key="2">
    <source>
        <dbReference type="PROSITE" id="PS50848"/>
    </source>
</evidence>
<evidence type="ECO:0000313" key="3">
    <source>
        <dbReference type="EMBL" id="KAK8484745.1"/>
    </source>
</evidence>
<dbReference type="PROSITE" id="PS50848">
    <property type="entry name" value="START"/>
    <property type="match status" value="1"/>
</dbReference>
<accession>A0ABR1ZVT6</accession>
<reference evidence="3 4" key="1">
    <citation type="journal article" date="2024" name="G3 (Bethesda)">
        <title>Genome assembly of Hibiscus sabdariffa L. provides insights into metabolisms of medicinal natural products.</title>
        <authorList>
            <person name="Kim T."/>
        </authorList>
    </citation>
    <scope>NUCLEOTIDE SEQUENCE [LARGE SCALE GENOMIC DNA]</scope>
    <source>
        <strain evidence="3">TK-2024</strain>
        <tissue evidence="3">Old leaves</tissue>
    </source>
</reference>
<keyword evidence="1" id="KW-1133">Transmembrane helix</keyword>
<organism evidence="3 4">
    <name type="scientific">Hibiscus sabdariffa</name>
    <name type="common">roselle</name>
    <dbReference type="NCBI Taxonomy" id="183260"/>
    <lineage>
        <taxon>Eukaryota</taxon>
        <taxon>Viridiplantae</taxon>
        <taxon>Streptophyta</taxon>
        <taxon>Embryophyta</taxon>
        <taxon>Tracheophyta</taxon>
        <taxon>Spermatophyta</taxon>
        <taxon>Magnoliopsida</taxon>
        <taxon>eudicotyledons</taxon>
        <taxon>Gunneridae</taxon>
        <taxon>Pentapetalae</taxon>
        <taxon>rosids</taxon>
        <taxon>malvids</taxon>
        <taxon>Malvales</taxon>
        <taxon>Malvaceae</taxon>
        <taxon>Malvoideae</taxon>
        <taxon>Hibiscus</taxon>
    </lineage>
</organism>
<dbReference type="InterPro" id="IPR023393">
    <property type="entry name" value="START-like_dom_sf"/>
</dbReference>
<keyword evidence="4" id="KW-1185">Reference proteome</keyword>
<dbReference type="InterPro" id="IPR051213">
    <property type="entry name" value="START_lipid_transfer"/>
</dbReference>
<dbReference type="SUPFAM" id="SSF55961">
    <property type="entry name" value="Bet v1-like"/>
    <property type="match status" value="1"/>
</dbReference>
<gene>
    <name evidence="3" type="ORF">V6N11_030700</name>
</gene>
<proteinExistence type="predicted"/>
<dbReference type="InterPro" id="IPR002913">
    <property type="entry name" value="START_lipid-bd_dom"/>
</dbReference>
<dbReference type="Proteomes" id="UP001396334">
    <property type="component" value="Unassembled WGS sequence"/>
</dbReference>